<accession>A0A0A8XQE2</accession>
<proteinExistence type="predicted"/>
<reference evidence="1" key="2">
    <citation type="journal article" date="2015" name="Data Brief">
        <title>Shoot transcriptome of the giant reed, Arundo donax.</title>
        <authorList>
            <person name="Barrero R.A."/>
            <person name="Guerrero F.D."/>
            <person name="Moolhuijzen P."/>
            <person name="Goolsby J.A."/>
            <person name="Tidwell J."/>
            <person name="Bellgard S.E."/>
            <person name="Bellgard M.I."/>
        </authorList>
    </citation>
    <scope>NUCLEOTIDE SEQUENCE</scope>
    <source>
        <tissue evidence="1">Shoot tissue taken approximately 20 cm above the soil surface</tissue>
    </source>
</reference>
<name>A0A0A8XQE2_ARUDO</name>
<dbReference type="AlphaFoldDB" id="A0A0A8XQE2"/>
<reference evidence="1" key="1">
    <citation type="submission" date="2014-09" db="EMBL/GenBank/DDBJ databases">
        <authorList>
            <person name="Magalhaes I.L.F."/>
            <person name="Oliveira U."/>
            <person name="Santos F.R."/>
            <person name="Vidigal T.H.D.A."/>
            <person name="Brescovit A.D."/>
            <person name="Santos A.J."/>
        </authorList>
    </citation>
    <scope>NUCLEOTIDE SEQUENCE</scope>
    <source>
        <tissue evidence="1">Shoot tissue taken approximately 20 cm above the soil surface</tissue>
    </source>
</reference>
<protein>
    <submittedName>
        <fullName evidence="1">Uncharacterized protein</fullName>
    </submittedName>
</protein>
<organism evidence="1">
    <name type="scientific">Arundo donax</name>
    <name type="common">Giant reed</name>
    <name type="synonym">Donax arundinaceus</name>
    <dbReference type="NCBI Taxonomy" id="35708"/>
    <lineage>
        <taxon>Eukaryota</taxon>
        <taxon>Viridiplantae</taxon>
        <taxon>Streptophyta</taxon>
        <taxon>Embryophyta</taxon>
        <taxon>Tracheophyta</taxon>
        <taxon>Spermatophyta</taxon>
        <taxon>Magnoliopsida</taxon>
        <taxon>Liliopsida</taxon>
        <taxon>Poales</taxon>
        <taxon>Poaceae</taxon>
        <taxon>PACMAD clade</taxon>
        <taxon>Arundinoideae</taxon>
        <taxon>Arundineae</taxon>
        <taxon>Arundo</taxon>
    </lineage>
</organism>
<sequence length="32" mass="3339">MCGFSPLDGWIGAGESARVRWGDVVGGGEEEN</sequence>
<evidence type="ECO:0000313" key="1">
    <source>
        <dbReference type="EMBL" id="JAD15986.1"/>
    </source>
</evidence>
<dbReference type="EMBL" id="GBRH01281909">
    <property type="protein sequence ID" value="JAD15986.1"/>
    <property type="molecule type" value="Transcribed_RNA"/>
</dbReference>